<dbReference type="EMBL" id="ML003662">
    <property type="protein sequence ID" value="RKP33659.1"/>
    <property type="molecule type" value="Genomic_DNA"/>
</dbReference>
<reference evidence="2" key="1">
    <citation type="journal article" date="2018" name="Nat. Microbiol.">
        <title>Leveraging single-cell genomics to expand the fungal tree of life.</title>
        <authorList>
            <person name="Ahrendt S.R."/>
            <person name="Quandt C.A."/>
            <person name="Ciobanu D."/>
            <person name="Clum A."/>
            <person name="Salamov A."/>
            <person name="Andreopoulos B."/>
            <person name="Cheng J.F."/>
            <person name="Woyke T."/>
            <person name="Pelin A."/>
            <person name="Henrissat B."/>
            <person name="Reynolds N.K."/>
            <person name="Benny G.L."/>
            <person name="Smith M.E."/>
            <person name="James T.Y."/>
            <person name="Grigoriev I.V."/>
        </authorList>
    </citation>
    <scope>NUCLEOTIDE SEQUENCE [LARGE SCALE GENOMIC DNA]</scope>
    <source>
        <strain evidence="2">RSA 468</strain>
    </source>
</reference>
<accession>A0A4V1J3Y3</accession>
<keyword evidence="2" id="KW-1185">Reference proteome</keyword>
<name>A0A4V1J3Y3_9FUNG</name>
<protein>
    <submittedName>
        <fullName evidence="1">Uncharacterized protein</fullName>
    </submittedName>
</protein>
<organism evidence="1 2">
    <name type="scientific">Dimargaris cristalligena</name>
    <dbReference type="NCBI Taxonomy" id="215637"/>
    <lineage>
        <taxon>Eukaryota</taxon>
        <taxon>Fungi</taxon>
        <taxon>Fungi incertae sedis</taxon>
        <taxon>Zoopagomycota</taxon>
        <taxon>Kickxellomycotina</taxon>
        <taxon>Dimargaritomycetes</taxon>
        <taxon>Dimargaritales</taxon>
        <taxon>Dimargaritaceae</taxon>
        <taxon>Dimargaris</taxon>
    </lineage>
</organism>
<gene>
    <name evidence="1" type="ORF">BJ085DRAFT_28567</name>
</gene>
<dbReference type="Proteomes" id="UP000268162">
    <property type="component" value="Unassembled WGS sequence"/>
</dbReference>
<evidence type="ECO:0000313" key="1">
    <source>
        <dbReference type="EMBL" id="RKP33659.1"/>
    </source>
</evidence>
<dbReference type="AlphaFoldDB" id="A0A4V1J3Y3"/>
<proteinExistence type="predicted"/>
<sequence length="201" mass="22606">MDLAATLTQLFKQTKTTNDVDKLHYLLNAVNSDHQKQILRNSVAMFVEAINICTYEENLDAASQQELEDPNLDLFTIKRANNSELVANQVKQQKVNPNKESNKLIVVARAPEPHSCGPPTLKLMASANLYSIEDLLDTKATISFGQLIQCAPSIKTELLKLCYKETEKENLKIDHESYTAPSVLSQWFLLPSPAMIFLDKQ</sequence>
<evidence type="ECO:0000313" key="2">
    <source>
        <dbReference type="Proteomes" id="UP000268162"/>
    </source>
</evidence>